<gene>
    <name evidence="1" type="ORF">CI610_03608</name>
</gene>
<comment type="caution">
    <text evidence="1">The sequence shown here is derived from an EMBL/GenBank/DDBJ whole genome shotgun (WGS) entry which is preliminary data.</text>
</comment>
<reference evidence="1" key="1">
    <citation type="journal article" date="2017" name="Appl. Environ. Microbiol.">
        <title>Molecular characterization of an Endozoicomonas-like organism causing infection in king scallop Pecten maximus L.</title>
        <authorList>
            <person name="Cano I."/>
            <person name="van Aerle R."/>
            <person name="Ross S."/>
            <person name="Verner-Jeffreys D.W."/>
            <person name="Paley R.K."/>
            <person name="Rimmer G."/>
            <person name="Ryder D."/>
            <person name="Hooper P."/>
            <person name="Stone D."/>
            <person name="Feist S.W."/>
        </authorList>
    </citation>
    <scope>NUCLEOTIDE SEQUENCE</scope>
</reference>
<dbReference type="AlphaFoldDB" id="A0A2H9T2M0"/>
<dbReference type="EMBL" id="NSIT01000576">
    <property type="protein sequence ID" value="PJE77470.1"/>
    <property type="molecule type" value="Genomic_DNA"/>
</dbReference>
<protein>
    <submittedName>
        <fullName evidence="1">Uncharacterized protein</fullName>
    </submittedName>
</protein>
<organism evidence="1">
    <name type="scientific">invertebrate metagenome</name>
    <dbReference type="NCBI Taxonomy" id="1711999"/>
    <lineage>
        <taxon>unclassified sequences</taxon>
        <taxon>metagenomes</taxon>
        <taxon>organismal metagenomes</taxon>
    </lineage>
</organism>
<evidence type="ECO:0000313" key="1">
    <source>
        <dbReference type="EMBL" id="PJE77470.1"/>
    </source>
</evidence>
<name>A0A2H9T2M0_9ZZZZ</name>
<accession>A0A2H9T2M0</accession>
<sequence length="67" mass="8019">MDFIYDYCTNDLLVQLRPKKSTLDDNKLCKSLLSPVAQMEHQFQHIHDPVPHRSRNPHLYKLSHEYL</sequence>
<proteinExistence type="predicted"/>